<dbReference type="PANTHER" id="PTHR46890:SF50">
    <property type="entry name" value="RNA-DIRECTED DNA POLYMERASE, EUKARYOTA, REVERSE TRANSCRIPTASE ZINC-BINDING DOMAIN PROTEIN-RELATED"/>
    <property type="match status" value="1"/>
</dbReference>
<sequence length="585" mass="67483">MRVSWHRPTIRGLTLKTLPESERISLERPFSKDEVWEAVCNCNENKASGPDGLNLNFIKHNWEAVQDDFLGFIHGFHNDGDIVRELKSTFIALIPKCGRPESMKDFRPISLVGSMYKILTKVLANRLKGVMDMISDTQMAFVKNLQILDSYVIAEEIIHSWRMDKNGALLVQLDFEKAYDLVDHDFVDFILSEMGDPVSPFLFNIVLEGLSSLFRKVSDLVLLRGTSFNDNSVHISHLQFADETILFLKPNLEYLLNSKRIFRCFELVAELRINFHKSCVVRVAKKVASDTRWANAFRCRSAELPIIKRKVGLGIGRMLDKNKSLLAKWIWRFGSEDRSLWRKVICAKYGVPNDNLFWDWKGTKASAFVKAVGSLYDHESKTQKFINEGFTVVIGNGKRASFWFDRYGLQMPLREACPRIFALATKKEGSVHEFGSWQGSRWSWEIILRRPPFEWEKDQWRIFSTFLDSIKIRDCNHDTLAWSFCSNGIFSVGSFRRCMEDDESDLNEEHKFIWQGICPLRSRCSSGSCYEGEQWFIRLCKVLDSVLALTYCVLFAILMRSRSIICFYTVVGLMICGLVVWSGGE</sequence>
<feature type="transmembrane region" description="Helical" evidence="1">
    <location>
        <begin position="565"/>
        <end position="584"/>
    </location>
</feature>
<dbReference type="SUPFAM" id="SSF56672">
    <property type="entry name" value="DNA/RNA polymerases"/>
    <property type="match status" value="1"/>
</dbReference>
<accession>A0AAE0ANI6</accession>
<keyword evidence="1" id="KW-0812">Transmembrane</keyword>
<organism evidence="3 4">
    <name type="scientific">Dipteronia sinensis</name>
    <dbReference type="NCBI Taxonomy" id="43782"/>
    <lineage>
        <taxon>Eukaryota</taxon>
        <taxon>Viridiplantae</taxon>
        <taxon>Streptophyta</taxon>
        <taxon>Embryophyta</taxon>
        <taxon>Tracheophyta</taxon>
        <taxon>Spermatophyta</taxon>
        <taxon>Magnoliopsida</taxon>
        <taxon>eudicotyledons</taxon>
        <taxon>Gunneridae</taxon>
        <taxon>Pentapetalae</taxon>
        <taxon>rosids</taxon>
        <taxon>malvids</taxon>
        <taxon>Sapindales</taxon>
        <taxon>Sapindaceae</taxon>
        <taxon>Hippocastanoideae</taxon>
        <taxon>Acereae</taxon>
        <taxon>Dipteronia</taxon>
    </lineage>
</organism>
<evidence type="ECO:0000259" key="2">
    <source>
        <dbReference type="Pfam" id="PF00078"/>
    </source>
</evidence>
<gene>
    <name evidence="3" type="ORF">Dsin_014679</name>
</gene>
<evidence type="ECO:0000313" key="3">
    <source>
        <dbReference type="EMBL" id="KAK3220709.1"/>
    </source>
</evidence>
<dbReference type="Proteomes" id="UP001281410">
    <property type="component" value="Unassembled WGS sequence"/>
</dbReference>
<keyword evidence="1" id="KW-0472">Membrane</keyword>
<keyword evidence="1" id="KW-1133">Transmembrane helix</keyword>
<comment type="caution">
    <text evidence="3">The sequence shown here is derived from an EMBL/GenBank/DDBJ whole genome shotgun (WGS) entry which is preliminary data.</text>
</comment>
<proteinExistence type="predicted"/>
<protein>
    <recommendedName>
        <fullName evidence="2">Reverse transcriptase domain-containing protein</fullName>
    </recommendedName>
</protein>
<dbReference type="InterPro" id="IPR000477">
    <property type="entry name" value="RT_dom"/>
</dbReference>
<dbReference type="PANTHER" id="PTHR46890">
    <property type="entry name" value="NON-LTR RETROLELEMENT REVERSE TRANSCRIPTASE-LIKE PROTEIN-RELATED"/>
    <property type="match status" value="1"/>
</dbReference>
<dbReference type="InterPro" id="IPR043502">
    <property type="entry name" value="DNA/RNA_pol_sf"/>
</dbReference>
<dbReference type="AlphaFoldDB" id="A0AAE0ANI6"/>
<reference evidence="3" key="1">
    <citation type="journal article" date="2023" name="Plant J.">
        <title>Genome sequences and population genomics provide insights into the demographic history, inbreeding, and mutation load of two 'living fossil' tree species of Dipteronia.</title>
        <authorList>
            <person name="Feng Y."/>
            <person name="Comes H.P."/>
            <person name="Chen J."/>
            <person name="Zhu S."/>
            <person name="Lu R."/>
            <person name="Zhang X."/>
            <person name="Li P."/>
            <person name="Qiu J."/>
            <person name="Olsen K.M."/>
            <person name="Qiu Y."/>
        </authorList>
    </citation>
    <scope>NUCLEOTIDE SEQUENCE</scope>
    <source>
        <strain evidence="3">NBL</strain>
    </source>
</reference>
<evidence type="ECO:0000313" key="4">
    <source>
        <dbReference type="Proteomes" id="UP001281410"/>
    </source>
</evidence>
<evidence type="ECO:0000256" key="1">
    <source>
        <dbReference type="SAM" id="Phobius"/>
    </source>
</evidence>
<keyword evidence="4" id="KW-1185">Reference proteome</keyword>
<dbReference type="InterPro" id="IPR052343">
    <property type="entry name" value="Retrotransposon-Effector_Assoc"/>
</dbReference>
<feature type="domain" description="Reverse transcriptase" evidence="2">
    <location>
        <begin position="94"/>
        <end position="193"/>
    </location>
</feature>
<dbReference type="EMBL" id="JANJYJ010000004">
    <property type="protein sequence ID" value="KAK3220709.1"/>
    <property type="molecule type" value="Genomic_DNA"/>
</dbReference>
<dbReference type="Pfam" id="PF00078">
    <property type="entry name" value="RVT_1"/>
    <property type="match status" value="1"/>
</dbReference>
<name>A0AAE0ANI6_9ROSI</name>
<dbReference type="CDD" id="cd01650">
    <property type="entry name" value="RT_nLTR_like"/>
    <property type="match status" value="1"/>
</dbReference>
<feature type="transmembrane region" description="Helical" evidence="1">
    <location>
        <begin position="535"/>
        <end position="558"/>
    </location>
</feature>